<evidence type="ECO:0000313" key="7">
    <source>
        <dbReference type="EMBL" id="VFU11265.1"/>
    </source>
</evidence>
<proteinExistence type="inferred from homology"/>
<accession>A0A485LTT8</accession>
<feature type="domain" description="Glycosyl transferase family 28 C-terminal" evidence="5">
    <location>
        <begin position="195"/>
        <end position="343"/>
    </location>
</feature>
<dbReference type="PANTHER" id="PTHR43025:SF3">
    <property type="entry name" value="MONOGALACTOSYLDIACYLGLYCEROL SYNTHASE 1, CHLOROPLASTIC"/>
    <property type="match status" value="1"/>
</dbReference>
<gene>
    <name evidence="7" type="primary">ugtP</name>
    <name evidence="7" type="ORF">SCFA_1090003</name>
</gene>
<dbReference type="Pfam" id="PF06925">
    <property type="entry name" value="MGDG_synth"/>
    <property type="match status" value="1"/>
</dbReference>
<protein>
    <submittedName>
        <fullName evidence="7">Processive diacylglycerol beta-glucosyltransferase</fullName>
        <ecNumber evidence="7">2.4.1.-</ecNumber>
    </submittedName>
</protein>
<dbReference type="InterPro" id="IPR050519">
    <property type="entry name" value="Glycosyltransf_28_UgtP"/>
</dbReference>
<dbReference type="SUPFAM" id="SSF53756">
    <property type="entry name" value="UDP-Glycosyltransferase/glycogen phosphorylase"/>
    <property type="match status" value="1"/>
</dbReference>
<sequence length="362" mass="39390">MRSAEALKKAAKILYPEAEVVILDTFRYTNPFLDKAMFGTYILILKMAPSFYGYLYRRSEHGNTLSSYSKLGFNRFINALTVPKLGEYIEIFSPQIIVCTHPFPLGIAAGMKKRGVFQGALYAAITDFTIHSFWVFPEVDFYIVGSEHLMEQCEKIGLGKGQVLSTGIPIDPAFEENLEKNTLRQRLGLQSGLATIMIMGGGLGMGPLLAAVQTLGQLGNSCQLIVVTGKNKTLFEKLSRLAPGLSCEIKVLGFVDNIHELMQASDLMVGKAGGLTCAEALAAGLPIFILDPLPGHEERNTEFLTNLGAGYRVKEKNLAGLIRTCLLKPEQMAGMAKKALHLGKPGAASNALKFMVNNLPGK</sequence>
<dbReference type="PANTHER" id="PTHR43025">
    <property type="entry name" value="MONOGALACTOSYLDIACYLGLYCEROL SYNTHASE"/>
    <property type="match status" value="1"/>
</dbReference>
<dbReference type="EMBL" id="CAADRN010000012">
    <property type="protein sequence ID" value="VFU11265.1"/>
    <property type="molecule type" value="Genomic_DNA"/>
</dbReference>
<comment type="subcellular location">
    <subcellularLocation>
        <location evidence="1">Membrane</location>
    </subcellularLocation>
</comment>
<keyword evidence="4 7" id="KW-0808">Transferase</keyword>
<dbReference type="InterPro" id="IPR007235">
    <property type="entry name" value="Glyco_trans_28_C"/>
</dbReference>
<dbReference type="GO" id="GO:0009247">
    <property type="term" value="P:glycolipid biosynthetic process"/>
    <property type="evidence" value="ECO:0007669"/>
    <property type="project" value="InterPro"/>
</dbReference>
<dbReference type="EC" id="2.4.1.-" evidence="7"/>
<evidence type="ECO:0000256" key="2">
    <source>
        <dbReference type="ARBA" id="ARBA00006962"/>
    </source>
</evidence>
<evidence type="ECO:0000256" key="3">
    <source>
        <dbReference type="ARBA" id="ARBA00022676"/>
    </source>
</evidence>
<name>A0A485LTT8_9ZZZZ</name>
<feature type="domain" description="Diacylglycerol glucosyltransferase N-terminal" evidence="6">
    <location>
        <begin position="2"/>
        <end position="170"/>
    </location>
</feature>
<organism evidence="7">
    <name type="scientific">anaerobic digester metagenome</name>
    <dbReference type="NCBI Taxonomy" id="1263854"/>
    <lineage>
        <taxon>unclassified sequences</taxon>
        <taxon>metagenomes</taxon>
        <taxon>ecological metagenomes</taxon>
    </lineage>
</organism>
<comment type="similarity">
    <text evidence="2">Belongs to the glycosyltransferase 28 family.</text>
</comment>
<dbReference type="GO" id="GO:0016020">
    <property type="term" value="C:membrane"/>
    <property type="evidence" value="ECO:0007669"/>
    <property type="project" value="UniProtKB-SubCell"/>
</dbReference>
<dbReference type="AlphaFoldDB" id="A0A485LTT8"/>
<dbReference type="Pfam" id="PF04101">
    <property type="entry name" value="Glyco_tran_28_C"/>
    <property type="match status" value="1"/>
</dbReference>
<dbReference type="Gene3D" id="3.40.50.2000">
    <property type="entry name" value="Glycogen Phosphorylase B"/>
    <property type="match status" value="1"/>
</dbReference>
<dbReference type="InterPro" id="IPR009695">
    <property type="entry name" value="Diacylglyc_glucosyltr_N"/>
</dbReference>
<dbReference type="GO" id="GO:0016758">
    <property type="term" value="F:hexosyltransferase activity"/>
    <property type="evidence" value="ECO:0007669"/>
    <property type="project" value="InterPro"/>
</dbReference>
<evidence type="ECO:0000259" key="6">
    <source>
        <dbReference type="Pfam" id="PF06925"/>
    </source>
</evidence>
<reference evidence="7" key="1">
    <citation type="submission" date="2019-03" db="EMBL/GenBank/DDBJ databases">
        <authorList>
            <person name="Hao L."/>
        </authorList>
    </citation>
    <scope>NUCLEOTIDE SEQUENCE</scope>
</reference>
<evidence type="ECO:0000256" key="4">
    <source>
        <dbReference type="ARBA" id="ARBA00022679"/>
    </source>
</evidence>
<evidence type="ECO:0000256" key="1">
    <source>
        <dbReference type="ARBA" id="ARBA00004370"/>
    </source>
</evidence>
<evidence type="ECO:0000259" key="5">
    <source>
        <dbReference type="Pfam" id="PF04101"/>
    </source>
</evidence>
<keyword evidence="3 7" id="KW-0328">Glycosyltransferase</keyword>